<dbReference type="OrthoDB" id="10034530at2759"/>
<proteinExistence type="predicted"/>
<name>A0A8J4SJJ3_9TREM</name>
<evidence type="ECO:0000313" key="1">
    <source>
        <dbReference type="EMBL" id="KAF5395910.1"/>
    </source>
</evidence>
<dbReference type="SUPFAM" id="SSF49899">
    <property type="entry name" value="Concanavalin A-like lectins/glucanases"/>
    <property type="match status" value="1"/>
</dbReference>
<sequence>MDARSHPRVGKYLALAVDHSRTGVPCFALASLYKSYHGKFHYSNLNQMQKSLVPSPRITDDHYLLLDILRVHVINKEMKRFRWTPLKLPAKKVGIRITIEKLDLVVEFRQESSTSTNTVPLNKLGWVNAWMSLDLHIDKMGISIRANESGYKRPSSCYADADFLLKLHGMEVNHNGEINVSTAIRTILDGYLIDHVPCLARPDQCKHGALTLSFWTRIDSITDMNGMPFSQHPLRRLKSILLSTGKESGTGIRMELIVFNKGGGIQLDIIVSLATENQLWSIYARNSTQFGRWMNIGLHWSPRTYARPGILELYLDGHRKYATSVPVSKMAVPQLFKAREKLYINRAIYVQKDAERESEAVIINGSIHHIAFWKSSAVNCTMPLSAKRILLGMCSPDPNLVEPIPCAQ</sequence>
<accession>A0A8J4SJJ3</accession>
<keyword evidence="2" id="KW-1185">Reference proteome</keyword>
<protein>
    <submittedName>
        <fullName evidence="1">Uncharacterized protein</fullName>
    </submittedName>
</protein>
<comment type="caution">
    <text evidence="1">The sequence shown here is derived from an EMBL/GenBank/DDBJ whole genome shotgun (WGS) entry which is preliminary data.</text>
</comment>
<reference evidence="1" key="1">
    <citation type="submission" date="2019-05" db="EMBL/GenBank/DDBJ databases">
        <title>Annotation for the trematode Paragonimus heterotremus.</title>
        <authorList>
            <person name="Choi Y.-J."/>
        </authorList>
    </citation>
    <scope>NUCLEOTIDE SEQUENCE</scope>
    <source>
        <strain evidence="1">LC</strain>
    </source>
</reference>
<gene>
    <name evidence="1" type="ORF">PHET_11455</name>
</gene>
<dbReference type="AlphaFoldDB" id="A0A8J4SJJ3"/>
<evidence type="ECO:0000313" key="2">
    <source>
        <dbReference type="Proteomes" id="UP000748531"/>
    </source>
</evidence>
<dbReference type="EMBL" id="LUCH01009875">
    <property type="protein sequence ID" value="KAF5395910.1"/>
    <property type="molecule type" value="Genomic_DNA"/>
</dbReference>
<organism evidence="1 2">
    <name type="scientific">Paragonimus heterotremus</name>
    <dbReference type="NCBI Taxonomy" id="100268"/>
    <lineage>
        <taxon>Eukaryota</taxon>
        <taxon>Metazoa</taxon>
        <taxon>Spiralia</taxon>
        <taxon>Lophotrochozoa</taxon>
        <taxon>Platyhelminthes</taxon>
        <taxon>Trematoda</taxon>
        <taxon>Digenea</taxon>
        <taxon>Plagiorchiida</taxon>
        <taxon>Troglotremata</taxon>
        <taxon>Troglotrematidae</taxon>
        <taxon>Paragonimus</taxon>
    </lineage>
</organism>
<dbReference type="Proteomes" id="UP000748531">
    <property type="component" value="Unassembled WGS sequence"/>
</dbReference>
<dbReference type="InterPro" id="IPR013320">
    <property type="entry name" value="ConA-like_dom_sf"/>
</dbReference>